<proteinExistence type="inferred from homology"/>
<feature type="transmembrane region" description="Helical" evidence="7">
    <location>
        <begin position="12"/>
        <end position="29"/>
    </location>
</feature>
<dbReference type="PIRSF" id="PIRSF005799">
    <property type="entry name" value="UDP-gal_transpt"/>
    <property type="match status" value="1"/>
</dbReference>
<evidence type="ECO:0008006" key="10">
    <source>
        <dbReference type="Google" id="ProtNLM"/>
    </source>
</evidence>
<dbReference type="Proteomes" id="UP001642483">
    <property type="component" value="Unassembled WGS sequence"/>
</dbReference>
<feature type="transmembrane region" description="Helical" evidence="7">
    <location>
        <begin position="182"/>
        <end position="202"/>
    </location>
</feature>
<keyword evidence="9" id="KW-1185">Reference proteome</keyword>
<keyword evidence="5 7" id="KW-1133">Transmembrane helix</keyword>
<evidence type="ECO:0000256" key="5">
    <source>
        <dbReference type="ARBA" id="ARBA00022989"/>
    </source>
</evidence>
<dbReference type="InterPro" id="IPR037185">
    <property type="entry name" value="EmrE-like"/>
</dbReference>
<keyword evidence="6 7" id="KW-0472">Membrane</keyword>
<evidence type="ECO:0000313" key="8">
    <source>
        <dbReference type="EMBL" id="CAK8692978.1"/>
    </source>
</evidence>
<organism evidence="8 9">
    <name type="scientific">Clavelina lepadiformis</name>
    <name type="common">Light-bulb sea squirt</name>
    <name type="synonym">Ascidia lepadiformis</name>
    <dbReference type="NCBI Taxonomy" id="159417"/>
    <lineage>
        <taxon>Eukaryota</taxon>
        <taxon>Metazoa</taxon>
        <taxon>Chordata</taxon>
        <taxon>Tunicata</taxon>
        <taxon>Ascidiacea</taxon>
        <taxon>Aplousobranchia</taxon>
        <taxon>Clavelinidae</taxon>
        <taxon>Clavelina</taxon>
    </lineage>
</organism>
<reference evidence="8 9" key="1">
    <citation type="submission" date="2024-02" db="EMBL/GenBank/DDBJ databases">
        <authorList>
            <person name="Daric V."/>
            <person name="Darras S."/>
        </authorList>
    </citation>
    <scope>NUCLEOTIDE SEQUENCE [LARGE SCALE GENOMIC DNA]</scope>
</reference>
<evidence type="ECO:0000256" key="6">
    <source>
        <dbReference type="ARBA" id="ARBA00023136"/>
    </source>
</evidence>
<feature type="transmembrane region" description="Helical" evidence="7">
    <location>
        <begin position="49"/>
        <end position="66"/>
    </location>
</feature>
<dbReference type="Pfam" id="PF04142">
    <property type="entry name" value="Nuc_sug_transp"/>
    <property type="match status" value="1"/>
</dbReference>
<dbReference type="PANTHER" id="PTHR10231">
    <property type="entry name" value="NUCLEOTIDE-SUGAR TRANSMEMBRANE TRANSPORTER"/>
    <property type="match status" value="1"/>
</dbReference>
<dbReference type="NCBIfam" id="TIGR00803">
    <property type="entry name" value="nst"/>
    <property type="match status" value="1"/>
</dbReference>
<evidence type="ECO:0000256" key="7">
    <source>
        <dbReference type="SAM" id="Phobius"/>
    </source>
</evidence>
<evidence type="ECO:0000256" key="3">
    <source>
        <dbReference type="ARBA" id="ARBA00022597"/>
    </source>
</evidence>
<accession>A0ABP0GMM5</accession>
<comment type="subcellular location">
    <subcellularLocation>
        <location evidence="1">Golgi apparatus membrane</location>
        <topology evidence="1">Multi-pass membrane protein</topology>
    </subcellularLocation>
</comment>
<comment type="similarity">
    <text evidence="2">Belongs to the nucleotide-sugar transporter family. SLC35A subfamily.</text>
</comment>
<feature type="transmembrane region" description="Helical" evidence="7">
    <location>
        <begin position="141"/>
        <end position="162"/>
    </location>
</feature>
<dbReference type="SUPFAM" id="SSF103481">
    <property type="entry name" value="Multidrug resistance efflux transporter EmrE"/>
    <property type="match status" value="1"/>
</dbReference>
<feature type="transmembrane region" description="Helical" evidence="7">
    <location>
        <begin position="304"/>
        <end position="321"/>
    </location>
</feature>
<evidence type="ECO:0000256" key="4">
    <source>
        <dbReference type="ARBA" id="ARBA00022692"/>
    </source>
</evidence>
<gene>
    <name evidence="8" type="ORF">CVLEPA_LOCUS26208</name>
</gene>
<protein>
    <recommendedName>
        <fullName evidence="10">UDP-N-acetylglucosamine transporter</fullName>
    </recommendedName>
</protein>
<name>A0ABP0GMM5_CLALP</name>
<feature type="transmembrane region" description="Helical" evidence="7">
    <location>
        <begin position="112"/>
        <end position="132"/>
    </location>
</feature>
<evidence type="ECO:0000256" key="1">
    <source>
        <dbReference type="ARBA" id="ARBA00004653"/>
    </source>
</evidence>
<sequence>MKEASYFQKAAMLATLALTGSAYVVLLRYSKVVDNLRYISSTVVAVQEVLKMLVTICVLFVECGGFKPTMSMLKLQVLDKAKGTFSMALPSCLYALQNNMIFVSLANMDVPIQQVLFQLKIPFTAFLCVLLLGKSLTTRQWFAVFMIFTGTGAIEYQSAYGFLKNGAAKAEQKTSEHEDNFVVGFVAVLVASLCSALAGVYFEKMIKQEDSPIWVRNFQMYIWSIPATLLSSFLQDFSKIKKEGFFVDYTSIVWLIIIVSSLGGILVSFVLLHTDNVTKSFAASTSLVLSTFASYLLFEYNIGIYFAGGMILVCCAIYVYAHPLPSNKHRLVSTSDEV</sequence>
<comment type="caution">
    <text evidence="8">The sequence shown here is derived from an EMBL/GenBank/DDBJ whole genome shotgun (WGS) entry which is preliminary data.</text>
</comment>
<keyword evidence="3" id="KW-0813">Transport</keyword>
<dbReference type="EMBL" id="CAWYQH010000130">
    <property type="protein sequence ID" value="CAK8692978.1"/>
    <property type="molecule type" value="Genomic_DNA"/>
</dbReference>
<evidence type="ECO:0000313" key="9">
    <source>
        <dbReference type="Proteomes" id="UP001642483"/>
    </source>
</evidence>
<feature type="transmembrane region" description="Helical" evidence="7">
    <location>
        <begin position="214"/>
        <end position="232"/>
    </location>
</feature>
<keyword evidence="4 7" id="KW-0812">Transmembrane</keyword>
<keyword evidence="3" id="KW-0762">Sugar transport</keyword>
<feature type="transmembrane region" description="Helical" evidence="7">
    <location>
        <begin position="252"/>
        <end position="273"/>
    </location>
</feature>
<evidence type="ECO:0000256" key="2">
    <source>
        <dbReference type="ARBA" id="ARBA00009976"/>
    </source>
</evidence>
<feature type="transmembrane region" description="Helical" evidence="7">
    <location>
        <begin position="280"/>
        <end position="298"/>
    </location>
</feature>
<dbReference type="InterPro" id="IPR007271">
    <property type="entry name" value="Nuc_sug_transpt"/>
</dbReference>